<feature type="compositionally biased region" description="Low complexity" evidence="9">
    <location>
        <begin position="132"/>
        <end position="144"/>
    </location>
</feature>
<evidence type="ECO:0000256" key="5">
    <source>
        <dbReference type="ARBA" id="ARBA00022737"/>
    </source>
</evidence>
<evidence type="ECO:0000256" key="4">
    <source>
        <dbReference type="ARBA" id="ARBA00022695"/>
    </source>
</evidence>
<evidence type="ECO:0000259" key="10">
    <source>
        <dbReference type="SMART" id="SM00322"/>
    </source>
</evidence>
<dbReference type="GO" id="GO:0016779">
    <property type="term" value="F:nucleotidyltransferase activity"/>
    <property type="evidence" value="ECO:0007669"/>
    <property type="project" value="UniProtKB-KW"/>
</dbReference>
<evidence type="ECO:0000313" key="12">
    <source>
        <dbReference type="Proteomes" id="UP000663845"/>
    </source>
</evidence>
<evidence type="ECO:0000256" key="7">
    <source>
        <dbReference type="PROSITE-ProRule" id="PRU00117"/>
    </source>
</evidence>
<comment type="caution">
    <text evidence="11">The sequence shown here is derived from an EMBL/GenBank/DDBJ whole genome shotgun (WGS) entry which is preliminary data.</text>
</comment>
<dbReference type="SMART" id="SM00322">
    <property type="entry name" value="KH"/>
    <property type="match status" value="1"/>
</dbReference>
<keyword evidence="7" id="KW-0694">RNA-binding</keyword>
<evidence type="ECO:0000313" key="11">
    <source>
        <dbReference type="EMBL" id="CAF1077421.1"/>
    </source>
</evidence>
<evidence type="ECO:0000256" key="6">
    <source>
        <dbReference type="ARBA" id="ARBA00047597"/>
    </source>
</evidence>
<dbReference type="Proteomes" id="UP000663845">
    <property type="component" value="Unassembled WGS sequence"/>
</dbReference>
<organism evidence="11 12">
    <name type="scientific">Adineta steineri</name>
    <dbReference type="NCBI Taxonomy" id="433720"/>
    <lineage>
        <taxon>Eukaryota</taxon>
        <taxon>Metazoa</taxon>
        <taxon>Spiralia</taxon>
        <taxon>Gnathifera</taxon>
        <taxon>Rotifera</taxon>
        <taxon>Eurotatoria</taxon>
        <taxon>Bdelloidea</taxon>
        <taxon>Adinetida</taxon>
        <taxon>Adinetidae</taxon>
        <taxon>Adineta</taxon>
    </lineage>
</organism>
<evidence type="ECO:0000256" key="3">
    <source>
        <dbReference type="ARBA" id="ARBA00022679"/>
    </source>
</evidence>
<feature type="region of interest" description="Disordered" evidence="9">
    <location>
        <begin position="213"/>
        <end position="233"/>
    </location>
</feature>
<evidence type="ECO:0000256" key="9">
    <source>
        <dbReference type="SAM" id="MobiDB-lite"/>
    </source>
</evidence>
<evidence type="ECO:0000256" key="8">
    <source>
        <dbReference type="RuleBase" id="RU361228"/>
    </source>
</evidence>
<dbReference type="Pfam" id="PF01129">
    <property type="entry name" value="ART"/>
    <property type="match status" value="1"/>
</dbReference>
<evidence type="ECO:0000256" key="1">
    <source>
        <dbReference type="ARBA" id="ARBA00009558"/>
    </source>
</evidence>
<accession>A0A814MEM6</accession>
<dbReference type="EMBL" id="CAJNOG010000209">
    <property type="protein sequence ID" value="CAF1077421.1"/>
    <property type="molecule type" value="Genomic_DNA"/>
</dbReference>
<keyword evidence="8" id="KW-0521">NADP</keyword>
<dbReference type="GO" id="GO:0106274">
    <property type="term" value="F:NAD+-protein-arginine ADP-ribosyltransferase activity"/>
    <property type="evidence" value="ECO:0007669"/>
    <property type="project" value="UniProtKB-EC"/>
</dbReference>
<dbReference type="PROSITE" id="PS50084">
    <property type="entry name" value="KH_TYPE_1"/>
    <property type="match status" value="1"/>
</dbReference>
<dbReference type="InterPro" id="IPR004088">
    <property type="entry name" value="KH_dom_type_1"/>
</dbReference>
<reference evidence="11" key="1">
    <citation type="submission" date="2021-02" db="EMBL/GenBank/DDBJ databases">
        <authorList>
            <person name="Nowell W R."/>
        </authorList>
    </citation>
    <scope>NUCLEOTIDE SEQUENCE</scope>
</reference>
<dbReference type="SUPFAM" id="SSF56399">
    <property type="entry name" value="ADP-ribosylation"/>
    <property type="match status" value="1"/>
</dbReference>
<keyword evidence="5" id="KW-0677">Repeat</keyword>
<keyword evidence="8" id="KW-0520">NAD</keyword>
<feature type="domain" description="K Homology" evidence="10">
    <location>
        <begin position="299"/>
        <end position="370"/>
    </location>
</feature>
<dbReference type="GO" id="GO:0003723">
    <property type="term" value="F:RNA binding"/>
    <property type="evidence" value="ECO:0007669"/>
    <property type="project" value="UniProtKB-UniRule"/>
</dbReference>
<keyword evidence="3 8" id="KW-0808">Transferase</keyword>
<evidence type="ECO:0000256" key="2">
    <source>
        <dbReference type="ARBA" id="ARBA00022676"/>
    </source>
</evidence>
<name>A0A814MEM6_9BILA</name>
<keyword evidence="2 8" id="KW-0328">Glycosyltransferase</keyword>
<comment type="catalytic activity">
    <reaction evidence="6 8">
        <text>L-arginyl-[protein] + NAD(+) = N(omega)-(ADP-D-ribosyl)-L-arginyl-[protein] + nicotinamide + H(+)</text>
        <dbReference type="Rhea" id="RHEA:19149"/>
        <dbReference type="Rhea" id="RHEA-COMP:10532"/>
        <dbReference type="Rhea" id="RHEA-COMP:15087"/>
        <dbReference type="ChEBI" id="CHEBI:15378"/>
        <dbReference type="ChEBI" id="CHEBI:17154"/>
        <dbReference type="ChEBI" id="CHEBI:29965"/>
        <dbReference type="ChEBI" id="CHEBI:57540"/>
        <dbReference type="ChEBI" id="CHEBI:142554"/>
        <dbReference type="EC" id="2.4.2.31"/>
    </reaction>
</comment>
<comment type="similarity">
    <text evidence="1 8">Belongs to the Arg-specific ADP-ribosyltransferase family.</text>
</comment>
<dbReference type="Gene3D" id="3.30.1370.10">
    <property type="entry name" value="K Homology domain, type 1"/>
    <property type="match status" value="1"/>
</dbReference>
<proteinExistence type="inferred from homology"/>
<dbReference type="Gene3D" id="3.90.176.10">
    <property type="entry name" value="Toxin ADP-ribosyltransferase, Chain A, domain 1"/>
    <property type="match status" value="1"/>
</dbReference>
<dbReference type="PANTHER" id="PTHR10288">
    <property type="entry name" value="KH DOMAIN CONTAINING RNA BINDING PROTEIN"/>
    <property type="match status" value="1"/>
</dbReference>
<dbReference type="Pfam" id="PF00013">
    <property type="entry name" value="KH_1"/>
    <property type="match status" value="1"/>
</dbReference>
<dbReference type="InterPro" id="IPR000768">
    <property type="entry name" value="ART"/>
</dbReference>
<sequence length="377" mass="41660">MRNEYPEGKTLFWWGCSSGTTTLSVLQNESFLGKTGPRTIFAIQCYSGKDIRSYSKYQAEDEILLPAARQFKVISCLDQGGDLCMVQLREIKSPFVLEYFGPKPTVNNMKADKHKTNTYDQDTVLRAKSRNEASAGASESNAAGPAPPVPSVPDIPMFKKNAIFINDLPSTMEEQLLFDTLYDEFGTVGRIKIDQETKKPFIHLFRTGKNKAQLSDLEPNQEESENTDDTNSIVGESVAGESVAGESIASESIAGDLNDTVLLRKNAIFISGLPSTMPKQLLFDTLQDEFRTVGPRIELITTTQVTIPARLTRFVIGPNGSKISQIRQETGATIKIDNKLMPGTNDQLITITGNPDQIQQAQQLLQEAIIQSGEWNQ</sequence>
<dbReference type="AlphaFoldDB" id="A0A814MEM6"/>
<keyword evidence="4" id="KW-0548">Nucleotidyltransferase</keyword>
<protein>
    <recommendedName>
        <fullName evidence="8">NAD(P)(+)--arginine ADP-ribosyltransferase</fullName>
        <ecNumber evidence="8">2.4.2.31</ecNumber>
    </recommendedName>
    <alternativeName>
        <fullName evidence="8">Mono(ADP-ribosyl)transferase</fullName>
    </alternativeName>
</protein>
<feature type="region of interest" description="Disordered" evidence="9">
    <location>
        <begin position="130"/>
        <end position="149"/>
    </location>
</feature>
<dbReference type="InterPro" id="IPR036612">
    <property type="entry name" value="KH_dom_type_1_sf"/>
</dbReference>
<dbReference type="EC" id="2.4.2.31" evidence="8"/>
<feature type="compositionally biased region" description="Acidic residues" evidence="9">
    <location>
        <begin position="219"/>
        <end position="228"/>
    </location>
</feature>
<dbReference type="InterPro" id="IPR004087">
    <property type="entry name" value="KH_dom"/>
</dbReference>
<gene>
    <name evidence="11" type="ORF">JYZ213_LOCUS20099</name>
</gene>
<dbReference type="SUPFAM" id="SSF54791">
    <property type="entry name" value="Eukaryotic type KH-domain (KH-domain type I)"/>
    <property type="match status" value="1"/>
</dbReference>